<comment type="caution">
    <text evidence="2">The sequence shown here is derived from an EMBL/GenBank/DDBJ whole genome shotgun (WGS) entry which is preliminary data.</text>
</comment>
<evidence type="ECO:0000313" key="3">
    <source>
        <dbReference type="Proteomes" id="UP000314294"/>
    </source>
</evidence>
<feature type="compositionally biased region" description="Polar residues" evidence="1">
    <location>
        <begin position="47"/>
        <end position="63"/>
    </location>
</feature>
<dbReference type="AlphaFoldDB" id="A0A4Z2HHN9"/>
<keyword evidence="3" id="KW-1185">Reference proteome</keyword>
<evidence type="ECO:0000256" key="1">
    <source>
        <dbReference type="SAM" id="MobiDB-lite"/>
    </source>
</evidence>
<proteinExistence type="predicted"/>
<feature type="compositionally biased region" description="Low complexity" evidence="1">
    <location>
        <begin position="322"/>
        <end position="353"/>
    </location>
</feature>
<reference evidence="2 3" key="1">
    <citation type="submission" date="2019-03" db="EMBL/GenBank/DDBJ databases">
        <title>First draft genome of Liparis tanakae, snailfish: a comprehensive survey of snailfish specific genes.</title>
        <authorList>
            <person name="Kim W."/>
            <person name="Song I."/>
            <person name="Jeong J.-H."/>
            <person name="Kim D."/>
            <person name="Kim S."/>
            <person name="Ryu S."/>
            <person name="Song J.Y."/>
            <person name="Lee S.K."/>
        </authorList>
    </citation>
    <scope>NUCLEOTIDE SEQUENCE [LARGE SCALE GENOMIC DNA]</scope>
    <source>
        <tissue evidence="2">Muscle</tissue>
    </source>
</reference>
<gene>
    <name evidence="2" type="ORF">EYF80_024394</name>
</gene>
<feature type="region of interest" description="Disordered" evidence="1">
    <location>
        <begin position="306"/>
        <end position="353"/>
    </location>
</feature>
<feature type="region of interest" description="Disordered" evidence="1">
    <location>
        <begin position="39"/>
        <end position="67"/>
    </location>
</feature>
<feature type="region of interest" description="Disordered" evidence="1">
    <location>
        <begin position="139"/>
        <end position="169"/>
    </location>
</feature>
<evidence type="ECO:0000313" key="2">
    <source>
        <dbReference type="EMBL" id="TNN65358.1"/>
    </source>
</evidence>
<organism evidence="2 3">
    <name type="scientific">Liparis tanakae</name>
    <name type="common">Tanaka's snailfish</name>
    <dbReference type="NCBI Taxonomy" id="230148"/>
    <lineage>
        <taxon>Eukaryota</taxon>
        <taxon>Metazoa</taxon>
        <taxon>Chordata</taxon>
        <taxon>Craniata</taxon>
        <taxon>Vertebrata</taxon>
        <taxon>Euteleostomi</taxon>
        <taxon>Actinopterygii</taxon>
        <taxon>Neopterygii</taxon>
        <taxon>Teleostei</taxon>
        <taxon>Neoteleostei</taxon>
        <taxon>Acanthomorphata</taxon>
        <taxon>Eupercaria</taxon>
        <taxon>Perciformes</taxon>
        <taxon>Cottioidei</taxon>
        <taxon>Cottales</taxon>
        <taxon>Liparidae</taxon>
        <taxon>Liparis</taxon>
    </lineage>
</organism>
<dbReference type="Proteomes" id="UP000314294">
    <property type="component" value="Unassembled WGS sequence"/>
</dbReference>
<name>A0A4Z2HHN9_9TELE</name>
<protein>
    <submittedName>
        <fullName evidence="2">Uncharacterized protein</fullName>
    </submittedName>
</protein>
<sequence length="353" mass="37187">MADTPIAARVPGSESFLNLIFFLKAMKSMRRRMMTKARTPMPMISPGPTNTADPRSFTRTSGGQAAAHGPVEAGLADAGIRVEHAAQLHLAQPGDLGVAAPLVLQRQLVAVQHQRAQASLEAVLGSRRGLRSPAVVPLARRRRSHLGPEKKGRIRSQRPEADGGPGRPPPLHVAVVQRQEGVVPRQLQHDSVPEAVVYRSAGYTHDAEGVVAVQLEPESTAFNLWKEKEYPVKCGTTTAAGQGPPVRRGPHKSHAAVADTQGHAKCASASAARSPGQAQVSVALNLGATQLTLSVLYVTGASPSIASLSSHTRSPHSRPPEHASLTAAAPARTPRTRPLAAASSSFADNSSRE</sequence>
<dbReference type="EMBL" id="SRLO01000236">
    <property type="protein sequence ID" value="TNN65358.1"/>
    <property type="molecule type" value="Genomic_DNA"/>
</dbReference>
<feature type="compositionally biased region" description="Basic and acidic residues" evidence="1">
    <location>
        <begin position="146"/>
        <end position="161"/>
    </location>
</feature>
<accession>A0A4Z2HHN9</accession>